<comment type="subcellular location">
    <subcellularLocation>
        <location evidence="2">Cell outer membrane</location>
    </subcellularLocation>
    <subcellularLocation>
        <location evidence="1">Cell surface</location>
    </subcellularLocation>
</comment>
<reference evidence="12 13" key="2">
    <citation type="journal article" date="2012" name="Int. J. Syst. Evol. Microbiol.">
        <title>Vibrio caribbeanicus sp. nov., isolated from the marine sponge Scleritoderma cyanea.</title>
        <authorList>
            <person name="Hoffmann M."/>
            <person name="Monday S.R."/>
            <person name="Allard M.W."/>
            <person name="Strain E.A."/>
            <person name="Whittaker P."/>
            <person name="Naum M."/>
            <person name="McCarthy P.J."/>
            <person name="Lopez J.V."/>
            <person name="Fischer M."/>
            <person name="Brown E.W."/>
        </authorList>
    </citation>
    <scope>NUCLEOTIDE SEQUENCE [LARGE SCALE GENOMIC DNA]</scope>
    <source>
        <strain evidence="12 13">ATCC 19109</strain>
    </source>
</reference>
<dbReference type="EMBL" id="AFWI01000198">
    <property type="protein sequence ID" value="EGU48427.1"/>
    <property type="molecule type" value="Genomic_DNA"/>
</dbReference>
<dbReference type="PATRIC" id="fig|1051646.9.peg.3594"/>
<evidence type="ECO:0000256" key="4">
    <source>
        <dbReference type="ARBA" id="ARBA00022692"/>
    </source>
</evidence>
<evidence type="ECO:0000259" key="10">
    <source>
        <dbReference type="Pfam" id="PF03895"/>
    </source>
</evidence>
<gene>
    <name evidence="11" type="ORF">IX91_18375</name>
    <name evidence="12" type="ORF">VITU9109_14873</name>
</gene>
<reference evidence="11 14" key="3">
    <citation type="submission" date="2014-08" db="EMBL/GenBank/DDBJ databases">
        <title>First Complete Genome Sequence of the Shellfish Pathogen Vibrio tubiashii.</title>
        <authorList>
            <person name="Richards G.P."/>
            <person name="Needleman D.S."/>
            <person name="Watson M.A."/>
            <person name="Bono J.L."/>
        </authorList>
    </citation>
    <scope>NUCLEOTIDE SEQUENCE [LARGE SCALE GENOMIC DNA]</scope>
    <source>
        <strain evidence="11 14">ATCC 19109</strain>
    </source>
</reference>
<evidence type="ECO:0000256" key="7">
    <source>
        <dbReference type="ARBA" id="ARBA00023237"/>
    </source>
</evidence>
<evidence type="ECO:0000256" key="1">
    <source>
        <dbReference type="ARBA" id="ARBA00004241"/>
    </source>
</evidence>
<evidence type="ECO:0000256" key="9">
    <source>
        <dbReference type="SAM" id="SignalP"/>
    </source>
</evidence>
<dbReference type="KEGG" id="vtu:IX91_18375"/>
<evidence type="ECO:0000256" key="6">
    <source>
        <dbReference type="ARBA" id="ARBA00023136"/>
    </source>
</evidence>
<feature type="chain" id="PRO_5003388474" description="Trimeric autotransporter adhesin YadA-like C-terminal membrane anchor domain-containing protein" evidence="9">
    <location>
        <begin position="20"/>
        <end position="635"/>
    </location>
</feature>
<evidence type="ECO:0000256" key="8">
    <source>
        <dbReference type="SAM" id="Coils"/>
    </source>
</evidence>
<dbReference type="EMBL" id="CP009355">
    <property type="protein sequence ID" value="AIW16067.1"/>
    <property type="molecule type" value="Genomic_DNA"/>
</dbReference>
<dbReference type="InterPro" id="IPR045584">
    <property type="entry name" value="Pilin-like"/>
</dbReference>
<keyword evidence="6" id="KW-0472">Membrane</keyword>
<feature type="coiled-coil region" evidence="8">
    <location>
        <begin position="528"/>
        <end position="555"/>
    </location>
</feature>
<accession>F9TC09</accession>
<dbReference type="GO" id="GO:0009279">
    <property type="term" value="C:cell outer membrane"/>
    <property type="evidence" value="ECO:0007669"/>
    <property type="project" value="UniProtKB-SubCell"/>
</dbReference>
<dbReference type="GeneID" id="23446701"/>
<protein>
    <recommendedName>
        <fullName evidence="10">Trimeric autotransporter adhesin YadA-like C-terminal membrane anchor domain-containing protein</fullName>
    </recommendedName>
</protein>
<dbReference type="Proteomes" id="UP000030071">
    <property type="component" value="Chromosome 2"/>
</dbReference>
<dbReference type="Proteomes" id="UP000003836">
    <property type="component" value="Unassembled WGS sequence"/>
</dbReference>
<feature type="domain" description="Trimeric autotransporter adhesin YadA-like C-terminal membrane anchor" evidence="10">
    <location>
        <begin position="574"/>
        <end position="635"/>
    </location>
</feature>
<dbReference type="eggNOG" id="COG3064">
    <property type="taxonomic scope" value="Bacteria"/>
</dbReference>
<dbReference type="InterPro" id="IPR005594">
    <property type="entry name" value="YadA_C"/>
</dbReference>
<dbReference type="SUPFAM" id="SSF54523">
    <property type="entry name" value="Pili subunits"/>
    <property type="match status" value="1"/>
</dbReference>
<evidence type="ECO:0000313" key="12">
    <source>
        <dbReference type="EMBL" id="EGU48427.1"/>
    </source>
</evidence>
<evidence type="ECO:0000256" key="5">
    <source>
        <dbReference type="ARBA" id="ARBA00022729"/>
    </source>
</evidence>
<dbReference type="Gene3D" id="3.30.1300.30">
    <property type="entry name" value="GSPII I/J protein-like"/>
    <property type="match status" value="1"/>
</dbReference>
<evidence type="ECO:0000313" key="14">
    <source>
        <dbReference type="Proteomes" id="UP000030071"/>
    </source>
</evidence>
<keyword evidence="13" id="KW-1185">Reference proteome</keyword>
<keyword evidence="7" id="KW-0998">Cell outer membrane</keyword>
<sequence length="635" mass="69061">MKKTIVALSVASLFSAGVAAETMSNKDKIIEAQINHLSKRAHDADIRMNNAEFHAKNVVKDFNDRATMAEQEFANVRKEGEEAMNVASSQINHLSKRVHDADIRMNNAEFHAKRTVEDIYSKGETAYNKLRAEGGREVTKVESAISGVDKGLRLDGQAAYNKLRAEGGREVAKVESAISGVDKGLRMDGQAAYNKLRAEGGREVAKVESAISGVDKGLRIDGQAAYNKLRAEGGREVAKLESVADGLNRKMDLMEKDGTKYVQEKADAAVAKSSAALRKDGEKALNVATSQINHLSKRAHDADIRMNNAEFHAKQAVESINTDVSYNRSQAELAHRRVSVLDENVQYNRSQADLAHRRVTAVEVNGEKAVNLAKDEFAKVRKEIAESRNNDTFDIKVDEEAERRATEAVNTMYKDGEQAIRDAGSKVYHDAEEFASQAEAHASQAVEAMDAKIAALQAQIDDLKQNGGGNGGPNTNDIDDTHLDIEDNKKKIDEIYAIGKDIEDYLDKHGDKAVTEAGRQIAAQNTAIEDNTKRIDGLEADMKNMGNKMLVLEDRMDGVVASSHAITNARPVLSQAGQYGVGVGMGAAGQKKAIAIGGAMQFTENWSGSMSVNYETKGKVSKDQFSAGVGAQYVF</sequence>
<dbReference type="STRING" id="1051646.IX91_18375"/>
<name>F9TC09_9VIBR</name>
<evidence type="ECO:0000256" key="2">
    <source>
        <dbReference type="ARBA" id="ARBA00004442"/>
    </source>
</evidence>
<evidence type="ECO:0000313" key="13">
    <source>
        <dbReference type="Proteomes" id="UP000003836"/>
    </source>
</evidence>
<keyword evidence="5 9" id="KW-0732">Signal</keyword>
<dbReference type="HOGENOM" id="CLU_430785_0_0_6"/>
<proteinExistence type="predicted"/>
<evidence type="ECO:0000313" key="11">
    <source>
        <dbReference type="EMBL" id="AIW16067.1"/>
    </source>
</evidence>
<keyword evidence="3" id="KW-1134">Transmembrane beta strand</keyword>
<keyword evidence="8" id="KW-0175">Coiled coil</keyword>
<organism evidence="11 14">
    <name type="scientific">Vibrio tubiashii ATCC 19109</name>
    <dbReference type="NCBI Taxonomy" id="1051646"/>
    <lineage>
        <taxon>Bacteria</taxon>
        <taxon>Pseudomonadati</taxon>
        <taxon>Pseudomonadota</taxon>
        <taxon>Gammaproteobacteria</taxon>
        <taxon>Vibrionales</taxon>
        <taxon>Vibrionaceae</taxon>
        <taxon>Vibrio</taxon>
        <taxon>Vibrio oreintalis group</taxon>
    </lineage>
</organism>
<dbReference type="AlphaFoldDB" id="F9TC09"/>
<feature type="signal peptide" evidence="9">
    <location>
        <begin position="1"/>
        <end position="19"/>
    </location>
</feature>
<evidence type="ECO:0000256" key="3">
    <source>
        <dbReference type="ARBA" id="ARBA00022452"/>
    </source>
</evidence>
<keyword evidence="4" id="KW-0812">Transmembrane</keyword>
<reference evidence="12" key="1">
    <citation type="submission" date="2011-08" db="EMBL/GenBank/DDBJ databases">
        <authorList>
            <person name="Hoffman M."/>
            <person name="Strain E.A."/>
            <person name="Brown E."/>
            <person name="Allard M.W."/>
        </authorList>
    </citation>
    <scope>NUCLEOTIDE SEQUENCE</scope>
    <source>
        <strain evidence="12">ATCC 19109</strain>
    </source>
</reference>
<dbReference type="RefSeq" id="WP_004748119.1">
    <property type="nucleotide sequence ID" value="NZ_AFWI01000198.1"/>
</dbReference>
<dbReference type="Pfam" id="PF03895">
    <property type="entry name" value="YadA_anchor"/>
    <property type="match status" value="1"/>
</dbReference>
<dbReference type="GO" id="GO:0009986">
    <property type="term" value="C:cell surface"/>
    <property type="evidence" value="ECO:0007669"/>
    <property type="project" value="UniProtKB-SubCell"/>
</dbReference>